<name>A0A430KM23_9GAMM</name>
<evidence type="ECO:0000256" key="1">
    <source>
        <dbReference type="SAM" id="SignalP"/>
    </source>
</evidence>
<reference evidence="2 3" key="1">
    <citation type="submission" date="2018-11" db="EMBL/GenBank/DDBJ databases">
        <title>The draft genome sequence of Amphritea opalescens ANRC-JH13T.</title>
        <authorList>
            <person name="Fang Z."/>
            <person name="Zhang Y."/>
            <person name="Han X."/>
        </authorList>
    </citation>
    <scope>NUCLEOTIDE SEQUENCE [LARGE SCALE GENOMIC DNA]</scope>
    <source>
        <strain evidence="2 3">ANRC-JH13</strain>
    </source>
</reference>
<feature type="signal peptide" evidence="1">
    <location>
        <begin position="1"/>
        <end position="34"/>
    </location>
</feature>
<comment type="caution">
    <text evidence="2">The sequence shown here is derived from an EMBL/GenBank/DDBJ whole genome shotgun (WGS) entry which is preliminary data.</text>
</comment>
<sequence length="524" mass="58519">MMNFPSRRKQSYRLLKQAMTATAVSICFSQGAYALSFEPTEELHIDWDTTLNYGASWRVEDRDERLVDPTINGGVNVNKDDGDRNFDKGLISNRVSVTTEMDINYRNDYGMFLRGRAYYDDVYHQDTDNDSPGTFNGASHNYNEFNEETKKRHGDEMEMLDYFVYGNFDLSGKNLNVRLGSQVVSWGESVFVVGGISTAQSPLDATQLGVPGVELKDIFLPQKQLYMQLDLNEAMSVESYYQFEWDKTRLVAAGSYFSADDYFDEGGEQLFTGLGTLTRGDDTAADNSGQYGVAFRYLAEDLNNTEFGFYYLNYHDKLPVFDWSKALSNGTYALRYAEDIKLYGASFGTVIGDTNVSGEYSYRDGMLFLDSTPGTTMPIKGDLSTVQLSAIHVFGPSFLADDTTFVGELGYNKVHGVKASELLSNDTDGWGFAAKFDLAYQQVMPGIDMNIPIIWNHDLAGNLGGDSAVLATFDKGKDVVSVGAEFTYLNNFKTDIKYTTYLGSADEDPQADRDFVSISAKYSF</sequence>
<proteinExistence type="predicted"/>
<dbReference type="EMBL" id="RQXW01000021">
    <property type="protein sequence ID" value="RTE64529.1"/>
    <property type="molecule type" value="Genomic_DNA"/>
</dbReference>
<dbReference type="InterPro" id="IPR010727">
    <property type="entry name" value="DUF1302"/>
</dbReference>
<gene>
    <name evidence="2" type="ORF">EH243_17065</name>
</gene>
<dbReference type="AlphaFoldDB" id="A0A430KM23"/>
<feature type="chain" id="PRO_5019336192" evidence="1">
    <location>
        <begin position="35"/>
        <end position="524"/>
    </location>
</feature>
<keyword evidence="3" id="KW-1185">Reference proteome</keyword>
<accession>A0A430KM23</accession>
<dbReference type="Pfam" id="PF06980">
    <property type="entry name" value="DUF1302"/>
    <property type="match status" value="1"/>
</dbReference>
<dbReference type="Proteomes" id="UP000283087">
    <property type="component" value="Unassembled WGS sequence"/>
</dbReference>
<dbReference type="RefSeq" id="WP_126159865.1">
    <property type="nucleotide sequence ID" value="NZ_RQXW01000021.1"/>
</dbReference>
<evidence type="ECO:0000313" key="3">
    <source>
        <dbReference type="Proteomes" id="UP000283087"/>
    </source>
</evidence>
<dbReference type="OrthoDB" id="7000272at2"/>
<keyword evidence="1" id="KW-0732">Signal</keyword>
<protein>
    <submittedName>
        <fullName evidence="2">DUF1302 domain-containing protein</fullName>
    </submittedName>
</protein>
<organism evidence="2 3">
    <name type="scientific">Amphritea opalescens</name>
    <dbReference type="NCBI Taxonomy" id="2490544"/>
    <lineage>
        <taxon>Bacteria</taxon>
        <taxon>Pseudomonadati</taxon>
        <taxon>Pseudomonadota</taxon>
        <taxon>Gammaproteobacteria</taxon>
        <taxon>Oceanospirillales</taxon>
        <taxon>Oceanospirillaceae</taxon>
        <taxon>Amphritea</taxon>
    </lineage>
</organism>
<evidence type="ECO:0000313" key="2">
    <source>
        <dbReference type="EMBL" id="RTE64529.1"/>
    </source>
</evidence>